<dbReference type="Proteomes" id="UP000042997">
    <property type="component" value="Unassembled WGS sequence"/>
</dbReference>
<feature type="compositionally biased region" description="Low complexity" evidence="2">
    <location>
        <begin position="187"/>
        <end position="213"/>
    </location>
</feature>
<feature type="coiled-coil region" evidence="1">
    <location>
        <begin position="110"/>
        <end position="137"/>
    </location>
</feature>
<keyword evidence="3" id="KW-0472">Membrane</keyword>
<proteinExistence type="predicted"/>
<organism evidence="5 6">
    <name type="scientific">Rhodococcus ruber</name>
    <dbReference type="NCBI Taxonomy" id="1830"/>
    <lineage>
        <taxon>Bacteria</taxon>
        <taxon>Bacillati</taxon>
        <taxon>Actinomycetota</taxon>
        <taxon>Actinomycetes</taxon>
        <taxon>Mycobacteriales</taxon>
        <taxon>Nocardiaceae</taxon>
        <taxon>Rhodococcus</taxon>
    </lineage>
</organism>
<sequence>MGTPVRTRKGRRPRRSASSVIVAALLALALIASLFLVFSDSVQLLRVGLVVALWAATVGAIAMTKYRRESALDRAKVRDLQTVYELQLEREIAARREYELTVEEKVRSELRIDADQMAALRAELAALRRNLEVLFDGRLPEDRAALWAGRGQLQELGGGNFRVTAAPRPAGPFFASPDDEPVTAETTVVTDGDTTTAVPRRPAGATAAPGASPDPRRQDGTGPEDRTEAGTQPEEPEDAGTRPEQPEDAGTRPEQPEDAGTQPEEPEDAGTQPEEPEDAGTRPEQPEDAGSQPEPPEDGASDADGDAEPTGRRARRRRADDAGEGAHSQGRTVAEILAALSAER</sequence>
<gene>
    <name evidence="5" type="ORF">RHRU231_730025</name>
</gene>
<evidence type="ECO:0000313" key="6">
    <source>
        <dbReference type="Proteomes" id="UP000042997"/>
    </source>
</evidence>
<evidence type="ECO:0000256" key="1">
    <source>
        <dbReference type="SAM" id="Coils"/>
    </source>
</evidence>
<feature type="compositionally biased region" description="Basic and acidic residues" evidence="2">
    <location>
        <begin position="239"/>
        <end position="255"/>
    </location>
</feature>
<evidence type="ECO:0000259" key="4">
    <source>
        <dbReference type="Pfam" id="PF20570"/>
    </source>
</evidence>
<evidence type="ECO:0000313" key="5">
    <source>
        <dbReference type="EMBL" id="CDZ90548.1"/>
    </source>
</evidence>
<feature type="region of interest" description="Disordered" evidence="2">
    <location>
        <begin position="162"/>
        <end position="181"/>
    </location>
</feature>
<keyword evidence="1" id="KW-0175">Coiled coil</keyword>
<keyword evidence="3" id="KW-1133">Transmembrane helix</keyword>
<protein>
    <submittedName>
        <fullName evidence="5">Putative integral membrane protein</fullName>
    </submittedName>
</protein>
<keyword evidence="3" id="KW-0812">Transmembrane</keyword>
<dbReference type="AlphaFoldDB" id="A0A098BPJ7"/>
<dbReference type="Pfam" id="PF20570">
    <property type="entry name" value="DUF6779"/>
    <property type="match status" value="1"/>
</dbReference>
<dbReference type="EMBL" id="CCSD01000087">
    <property type="protein sequence ID" value="CDZ90548.1"/>
    <property type="molecule type" value="Genomic_DNA"/>
</dbReference>
<reference evidence="5 6" key="1">
    <citation type="journal article" date="2014" name="Genome Announc.">
        <title>Draft Genome Sequence of Propane- and Butane-Oxidizing Actinobacterium Rhodococcus ruber IEGM 231.</title>
        <authorList>
            <person name="Ivshina I.B."/>
            <person name="Kuyukina M.S."/>
            <person name="Krivoruchko A.V."/>
            <person name="Barbe V."/>
            <person name="Fischer C."/>
        </authorList>
    </citation>
    <scope>NUCLEOTIDE SEQUENCE [LARGE SCALE GENOMIC DNA]</scope>
</reference>
<feature type="domain" description="DUF6779" evidence="4">
    <location>
        <begin position="45"/>
        <end position="147"/>
    </location>
</feature>
<feature type="region of interest" description="Disordered" evidence="2">
    <location>
        <begin position="187"/>
        <end position="333"/>
    </location>
</feature>
<feature type="compositionally biased region" description="Basic and acidic residues" evidence="2">
    <location>
        <begin position="214"/>
        <end position="228"/>
    </location>
</feature>
<feature type="transmembrane region" description="Helical" evidence="3">
    <location>
        <begin position="44"/>
        <end position="64"/>
    </location>
</feature>
<feature type="compositionally biased region" description="Acidic residues" evidence="2">
    <location>
        <begin position="295"/>
        <end position="307"/>
    </location>
</feature>
<accession>A0A098BPJ7</accession>
<name>A0A098BPJ7_9NOCA</name>
<feature type="compositionally biased region" description="Acidic residues" evidence="2">
    <location>
        <begin position="264"/>
        <end position="278"/>
    </location>
</feature>
<feature type="transmembrane region" description="Helical" evidence="3">
    <location>
        <begin position="20"/>
        <end position="38"/>
    </location>
</feature>
<dbReference type="InterPro" id="IPR046706">
    <property type="entry name" value="DUF6779"/>
</dbReference>
<evidence type="ECO:0000256" key="3">
    <source>
        <dbReference type="SAM" id="Phobius"/>
    </source>
</evidence>
<evidence type="ECO:0000256" key="2">
    <source>
        <dbReference type="SAM" id="MobiDB-lite"/>
    </source>
</evidence>